<organism evidence="1 2">
    <name type="scientific">Meiothermus hypogaeus NBRC 106114</name>
    <dbReference type="NCBI Taxonomy" id="1227553"/>
    <lineage>
        <taxon>Bacteria</taxon>
        <taxon>Thermotogati</taxon>
        <taxon>Deinococcota</taxon>
        <taxon>Deinococci</taxon>
        <taxon>Thermales</taxon>
        <taxon>Thermaceae</taxon>
        <taxon>Meiothermus</taxon>
    </lineage>
</organism>
<dbReference type="RefSeq" id="WP_049626888.1">
    <property type="nucleotide sequence ID" value="NZ_BJXL01000006.1"/>
</dbReference>
<comment type="caution">
    <text evidence="1">The sequence shown here is derived from an EMBL/GenBank/DDBJ whole genome shotgun (WGS) entry which is preliminary data.</text>
</comment>
<name>A0A511QXV9_9DEIN</name>
<protein>
    <submittedName>
        <fullName evidence="1">Uncharacterized protein</fullName>
    </submittedName>
</protein>
<evidence type="ECO:0000313" key="1">
    <source>
        <dbReference type="EMBL" id="GEM82221.1"/>
    </source>
</evidence>
<dbReference type="Proteomes" id="UP000321197">
    <property type="component" value="Unassembled WGS sequence"/>
</dbReference>
<evidence type="ECO:0000313" key="2">
    <source>
        <dbReference type="Proteomes" id="UP000321197"/>
    </source>
</evidence>
<dbReference type="EMBL" id="BJXL01000006">
    <property type="protein sequence ID" value="GEM82221.1"/>
    <property type="molecule type" value="Genomic_DNA"/>
</dbReference>
<gene>
    <name evidence="1" type="ORF">MHY01S_03870</name>
</gene>
<reference evidence="1 2" key="1">
    <citation type="submission" date="2019-07" db="EMBL/GenBank/DDBJ databases">
        <title>Whole genome shotgun sequence of Meiothermus hypogaeus NBRC 106114.</title>
        <authorList>
            <person name="Hosoyama A."/>
            <person name="Uohara A."/>
            <person name="Ohji S."/>
            <person name="Ichikawa N."/>
        </authorList>
    </citation>
    <scope>NUCLEOTIDE SEQUENCE [LARGE SCALE GENOMIC DNA]</scope>
    <source>
        <strain evidence="1 2">NBRC 106114</strain>
    </source>
</reference>
<accession>A0A511QXV9</accession>
<sequence length="108" mass="12285">MQTKESLWIRVDGTAVATGSLRALLRQLMRLSGIDTPTAIEAARGLKAGYDEQAALCESRFGESYYRPLVRWFKVADSDPDYPDHIGLAYSKVFAQDRYQWELYYALA</sequence>
<proteinExistence type="predicted"/>
<dbReference type="AlphaFoldDB" id="A0A511QXV9"/>